<evidence type="ECO:0000313" key="2">
    <source>
        <dbReference type="Proteomes" id="UP001597493"/>
    </source>
</evidence>
<gene>
    <name evidence="1" type="ORF">ACFSW5_06205</name>
</gene>
<protein>
    <recommendedName>
        <fullName evidence="3">Asp/Glu racemase</fullName>
    </recommendedName>
</protein>
<evidence type="ECO:0008006" key="3">
    <source>
        <dbReference type="Google" id="ProtNLM"/>
    </source>
</evidence>
<dbReference type="EMBL" id="JBHUMY010000006">
    <property type="protein sequence ID" value="MFD2659861.1"/>
    <property type="molecule type" value="Genomic_DNA"/>
</dbReference>
<organism evidence="1 2">
    <name type="scientific">Paenibacillus thailandensis</name>
    <dbReference type="NCBI Taxonomy" id="393250"/>
    <lineage>
        <taxon>Bacteria</taxon>
        <taxon>Bacillati</taxon>
        <taxon>Bacillota</taxon>
        <taxon>Bacilli</taxon>
        <taxon>Bacillales</taxon>
        <taxon>Paenibacillaceae</taxon>
        <taxon>Paenibacillus</taxon>
    </lineage>
</organism>
<dbReference type="Proteomes" id="UP001597493">
    <property type="component" value="Unassembled WGS sequence"/>
</dbReference>
<name>A0ABW5QU92_9BACL</name>
<comment type="caution">
    <text evidence="1">The sequence shown here is derived from an EMBL/GenBank/DDBJ whole genome shotgun (WGS) entry which is preliminary data.</text>
</comment>
<reference evidence="2" key="1">
    <citation type="journal article" date="2019" name="Int. J. Syst. Evol. Microbiol.">
        <title>The Global Catalogue of Microorganisms (GCM) 10K type strain sequencing project: providing services to taxonomists for standard genome sequencing and annotation.</title>
        <authorList>
            <consortium name="The Broad Institute Genomics Platform"/>
            <consortium name="The Broad Institute Genome Sequencing Center for Infectious Disease"/>
            <person name="Wu L."/>
            <person name="Ma J."/>
        </authorList>
    </citation>
    <scope>NUCLEOTIDE SEQUENCE [LARGE SCALE GENOMIC DNA]</scope>
    <source>
        <strain evidence="2">TISTR 1827</strain>
    </source>
</reference>
<evidence type="ECO:0000313" key="1">
    <source>
        <dbReference type="EMBL" id="MFD2659861.1"/>
    </source>
</evidence>
<dbReference type="RefSeq" id="WP_379270540.1">
    <property type="nucleotide sequence ID" value="NZ_JBHUGT010000015.1"/>
</dbReference>
<proteinExistence type="predicted"/>
<accession>A0ABW5QU92</accession>
<keyword evidence="2" id="KW-1185">Reference proteome</keyword>
<sequence length="231" mass="25130">MKTKIACLHAHHSNIEYINDAVNLPGTEWIHFVDPGLMARIAGDPGFDADAARNKVAQQVEWIASTGAFAILITCTNYIALLDEKMLQSAIPVVKVDEPLFEYVCGVDGPHVLLFSNPSTVDGTMRRLAEHAAANGGNITDVEPVIIDGTFQLLMQGNQEAYLEKLTDRIRQILASRPGVTVSVAQLSMVNAARRLEQETGVRIGHPLLTLGNKLEALLRTISPTRNSSAH</sequence>